<evidence type="ECO:0000313" key="4">
    <source>
        <dbReference type="Proteomes" id="UP000030746"/>
    </source>
</evidence>
<dbReference type="HOGENOM" id="CLU_2216466_0_0_1"/>
<dbReference type="KEGG" id="lgi:LOTGIDRAFT_57671"/>
<feature type="non-terminal residue" evidence="3">
    <location>
        <position position="107"/>
    </location>
</feature>
<dbReference type="OrthoDB" id="285793at2759"/>
<dbReference type="Proteomes" id="UP000030746">
    <property type="component" value="Unassembled WGS sequence"/>
</dbReference>
<evidence type="ECO:0008006" key="5">
    <source>
        <dbReference type="Google" id="ProtNLM"/>
    </source>
</evidence>
<dbReference type="GeneID" id="20251406"/>
<dbReference type="AlphaFoldDB" id="V4AEP4"/>
<dbReference type="PANTHER" id="PTHR22715:SF0">
    <property type="entry name" value="TRANSFORMING GROWTH FACTOR BETA REGULATOR 1"/>
    <property type="match status" value="1"/>
</dbReference>
<gene>
    <name evidence="3" type="ORF">LOTGIDRAFT_57671</name>
</gene>
<evidence type="ECO:0000313" key="3">
    <source>
        <dbReference type="EMBL" id="ESO93620.1"/>
    </source>
</evidence>
<dbReference type="InterPro" id="IPR003888">
    <property type="entry name" value="FYrich_N"/>
</dbReference>
<dbReference type="PROSITE" id="PS51543">
    <property type="entry name" value="FYRC"/>
    <property type="match status" value="1"/>
</dbReference>
<comment type="subcellular location">
    <subcellularLocation>
        <location evidence="1">Nucleus</location>
    </subcellularLocation>
</comment>
<dbReference type="RefSeq" id="XP_009055667.1">
    <property type="nucleotide sequence ID" value="XM_009057419.1"/>
</dbReference>
<evidence type="ECO:0000256" key="1">
    <source>
        <dbReference type="ARBA" id="ARBA00004123"/>
    </source>
</evidence>
<dbReference type="InterPro" id="IPR040092">
    <property type="entry name" value="TBRG1"/>
</dbReference>
<organism evidence="3 4">
    <name type="scientific">Lottia gigantea</name>
    <name type="common">Giant owl limpet</name>
    <dbReference type="NCBI Taxonomy" id="225164"/>
    <lineage>
        <taxon>Eukaryota</taxon>
        <taxon>Metazoa</taxon>
        <taxon>Spiralia</taxon>
        <taxon>Lophotrochozoa</taxon>
        <taxon>Mollusca</taxon>
        <taxon>Gastropoda</taxon>
        <taxon>Patellogastropoda</taxon>
        <taxon>Lottioidea</taxon>
        <taxon>Lottiidae</taxon>
        <taxon>Lottia</taxon>
    </lineage>
</organism>
<dbReference type="PROSITE" id="PS51542">
    <property type="entry name" value="FYRN"/>
    <property type="match status" value="1"/>
</dbReference>
<dbReference type="GO" id="GO:0005634">
    <property type="term" value="C:nucleus"/>
    <property type="evidence" value="ECO:0007669"/>
    <property type="project" value="UniProtKB-SubCell"/>
</dbReference>
<protein>
    <recommendedName>
        <fullName evidence="5">FYR C-terminal domain-containing protein</fullName>
    </recommendedName>
</protein>
<keyword evidence="2" id="KW-0539">Nucleus</keyword>
<dbReference type="EMBL" id="KB201891">
    <property type="protein sequence ID" value="ESO93620.1"/>
    <property type="molecule type" value="Genomic_DNA"/>
</dbReference>
<name>V4AEP4_LOTGI</name>
<dbReference type="GO" id="GO:0051726">
    <property type="term" value="P:regulation of cell cycle"/>
    <property type="evidence" value="ECO:0007669"/>
    <property type="project" value="TreeGrafter"/>
</dbReference>
<feature type="non-terminal residue" evidence="3">
    <location>
        <position position="1"/>
    </location>
</feature>
<evidence type="ECO:0000256" key="2">
    <source>
        <dbReference type="ARBA" id="ARBA00023242"/>
    </source>
</evidence>
<accession>V4AEP4</accession>
<proteinExistence type="predicted"/>
<dbReference type="STRING" id="225164.V4AEP4"/>
<dbReference type="OMA" id="CANHIRN"/>
<dbReference type="Gene3D" id="3.30.160.360">
    <property type="match status" value="1"/>
</dbReference>
<keyword evidence="4" id="KW-1185">Reference proteome</keyword>
<dbReference type="InterPro" id="IPR003889">
    <property type="entry name" value="FYrich_C"/>
</dbReference>
<dbReference type="PANTHER" id="PTHR22715">
    <property type="entry name" value="TRANSFORMING GROWTH FACTOR BETA REGULATED GENE 1"/>
    <property type="match status" value="1"/>
</dbReference>
<dbReference type="Pfam" id="PF05965">
    <property type="entry name" value="FYRC"/>
    <property type="match status" value="1"/>
</dbReference>
<dbReference type="CTD" id="20251406"/>
<sequence>RLYANMHNTDNKCLYTCKISDVAGRPVFDIAPDESPDKIIRAHKPDDCIAQLIQIINKSRGTELAAMPGNGIDFFGLSHPLVRNLIQSCPGAKKCSGYKWIKFEINK</sequence>
<reference evidence="3 4" key="1">
    <citation type="journal article" date="2013" name="Nature">
        <title>Insights into bilaterian evolution from three spiralian genomes.</title>
        <authorList>
            <person name="Simakov O."/>
            <person name="Marletaz F."/>
            <person name="Cho S.J."/>
            <person name="Edsinger-Gonzales E."/>
            <person name="Havlak P."/>
            <person name="Hellsten U."/>
            <person name="Kuo D.H."/>
            <person name="Larsson T."/>
            <person name="Lv J."/>
            <person name="Arendt D."/>
            <person name="Savage R."/>
            <person name="Osoegawa K."/>
            <person name="de Jong P."/>
            <person name="Grimwood J."/>
            <person name="Chapman J.A."/>
            <person name="Shapiro H."/>
            <person name="Aerts A."/>
            <person name="Otillar R.P."/>
            <person name="Terry A.Y."/>
            <person name="Boore J.L."/>
            <person name="Grigoriev I.V."/>
            <person name="Lindberg D.R."/>
            <person name="Seaver E.C."/>
            <person name="Weisblat D.A."/>
            <person name="Putnam N.H."/>
            <person name="Rokhsar D.S."/>
        </authorList>
    </citation>
    <scope>NUCLEOTIDE SEQUENCE [LARGE SCALE GENOMIC DNA]</scope>
</reference>